<dbReference type="EMBL" id="BMAW01126561">
    <property type="protein sequence ID" value="GFU17263.1"/>
    <property type="molecule type" value="Genomic_DNA"/>
</dbReference>
<dbReference type="EMBL" id="BMAW01008412">
    <property type="protein sequence ID" value="GFT08425.1"/>
    <property type="molecule type" value="Genomic_DNA"/>
</dbReference>
<dbReference type="Proteomes" id="UP000887013">
    <property type="component" value="Unassembled WGS sequence"/>
</dbReference>
<accession>A0A8X6QGD5</accession>
<dbReference type="AlphaFoldDB" id="A0A8X6QGD5"/>
<evidence type="ECO:0000313" key="3">
    <source>
        <dbReference type="Proteomes" id="UP000887013"/>
    </source>
</evidence>
<name>A0A8X6QGD5_NEPPI</name>
<organism evidence="2 3">
    <name type="scientific">Nephila pilipes</name>
    <name type="common">Giant wood spider</name>
    <name type="synonym">Nephila maculata</name>
    <dbReference type="NCBI Taxonomy" id="299642"/>
    <lineage>
        <taxon>Eukaryota</taxon>
        <taxon>Metazoa</taxon>
        <taxon>Ecdysozoa</taxon>
        <taxon>Arthropoda</taxon>
        <taxon>Chelicerata</taxon>
        <taxon>Arachnida</taxon>
        <taxon>Araneae</taxon>
        <taxon>Araneomorphae</taxon>
        <taxon>Entelegynae</taxon>
        <taxon>Araneoidea</taxon>
        <taxon>Nephilidae</taxon>
        <taxon>Nephila</taxon>
    </lineage>
</organism>
<evidence type="ECO:0000313" key="1">
    <source>
        <dbReference type="EMBL" id="GFT08425.1"/>
    </source>
</evidence>
<sequence>MGWSKRSPIGFSVSILPGQTSLDLLNQGGPCHHNECLAKSEAGISLERISKDFPSPDNETIGFLQSNFKSP</sequence>
<evidence type="ECO:0000313" key="2">
    <source>
        <dbReference type="EMBL" id="GFU17263.1"/>
    </source>
</evidence>
<keyword evidence="3" id="KW-1185">Reference proteome</keyword>
<comment type="caution">
    <text evidence="2">The sequence shown here is derived from an EMBL/GenBank/DDBJ whole genome shotgun (WGS) entry which is preliminary data.</text>
</comment>
<gene>
    <name evidence="2" type="ORF">NPIL_347241</name>
    <name evidence="1" type="ORF">NPIL_376331</name>
</gene>
<proteinExistence type="predicted"/>
<protein>
    <submittedName>
        <fullName evidence="2">Uncharacterized protein</fullName>
    </submittedName>
</protein>
<reference evidence="2" key="1">
    <citation type="submission" date="2020-08" db="EMBL/GenBank/DDBJ databases">
        <title>Multicomponent nature underlies the extraordinary mechanical properties of spider dragline silk.</title>
        <authorList>
            <person name="Kono N."/>
            <person name="Nakamura H."/>
            <person name="Mori M."/>
            <person name="Yoshida Y."/>
            <person name="Ohtoshi R."/>
            <person name="Malay A.D."/>
            <person name="Moran D.A.P."/>
            <person name="Tomita M."/>
            <person name="Numata K."/>
            <person name="Arakawa K."/>
        </authorList>
    </citation>
    <scope>NUCLEOTIDE SEQUENCE</scope>
</reference>